<dbReference type="GO" id="GO:0005886">
    <property type="term" value="C:plasma membrane"/>
    <property type="evidence" value="ECO:0007669"/>
    <property type="project" value="TreeGrafter"/>
</dbReference>
<feature type="transmembrane region" description="Helical" evidence="6">
    <location>
        <begin position="263"/>
        <end position="285"/>
    </location>
</feature>
<proteinExistence type="predicted"/>
<feature type="transmembrane region" description="Helical" evidence="6">
    <location>
        <begin position="326"/>
        <end position="349"/>
    </location>
</feature>
<evidence type="ECO:0000256" key="6">
    <source>
        <dbReference type="SAM" id="Phobius"/>
    </source>
</evidence>
<keyword evidence="3 6" id="KW-0812">Transmembrane</keyword>
<dbReference type="AlphaFoldDB" id="A0AAD8PJZ5"/>
<dbReference type="Gene3D" id="1.20.1250.20">
    <property type="entry name" value="MFS general substrate transporter like domains"/>
    <property type="match status" value="1"/>
</dbReference>
<gene>
    <name evidence="7" type="ORF">LY79DRAFT_573123</name>
</gene>
<dbReference type="EMBL" id="JAHLJV010000178">
    <property type="protein sequence ID" value="KAK1565914.1"/>
    <property type="molecule type" value="Genomic_DNA"/>
</dbReference>
<dbReference type="GeneID" id="85443681"/>
<name>A0AAD8PJZ5_9PEZI</name>
<dbReference type="GO" id="GO:0008506">
    <property type="term" value="F:sucrose:proton symporter activity"/>
    <property type="evidence" value="ECO:0007669"/>
    <property type="project" value="TreeGrafter"/>
</dbReference>
<protein>
    <submittedName>
        <fullName evidence="7">Uncharacterized protein</fullName>
    </submittedName>
</protein>
<feature type="transmembrane region" description="Helical" evidence="6">
    <location>
        <begin position="42"/>
        <end position="61"/>
    </location>
</feature>
<keyword evidence="5 6" id="KW-0472">Membrane</keyword>
<dbReference type="Proteomes" id="UP001230504">
    <property type="component" value="Unassembled WGS sequence"/>
</dbReference>
<evidence type="ECO:0000256" key="5">
    <source>
        <dbReference type="ARBA" id="ARBA00023136"/>
    </source>
</evidence>
<feature type="transmembrane region" description="Helical" evidence="6">
    <location>
        <begin position="399"/>
        <end position="424"/>
    </location>
</feature>
<evidence type="ECO:0000313" key="7">
    <source>
        <dbReference type="EMBL" id="KAK1565914.1"/>
    </source>
</evidence>
<feature type="transmembrane region" description="Helical" evidence="6">
    <location>
        <begin position="14"/>
        <end position="35"/>
    </location>
</feature>
<keyword evidence="2" id="KW-0813">Transport</keyword>
<comment type="subcellular location">
    <subcellularLocation>
        <location evidence="1">Membrane</location>
        <topology evidence="1">Multi-pass membrane protein</topology>
    </subcellularLocation>
</comment>
<sequence length="464" mass="49785">MPYLSSIGFSNSEVTWVLMAAPLAGLLLPLIVASISDGSRRWPILGSGLGVIVALLCLAWAQEASALFLGALRLDSPIAVVTGGKLVAVVAIYLLNIAMQPLHISLRALLMDVCPPQQQATASLWITRLSSSGSVLGTGFAFFTEPSFKILSLICCAAMCLLLGIHTLRALEYYAKQREEMSGRSEVNKAWNLRSMVSKMRRIVKKSMRLPEVTRIVCRTQMWSWLAWFPVLFYMTTAVSETYKRASAKLGRFHVDKTEAEVASAGCMLVFHSVVLVTTVLMQSLSGTALSRKAMAASASSHECTASERKKGLYLLEAQNRRLFKVWSLALTTTAGTLAVAVTSVLGGVDKAAPLVLSSLGVQFAISNWIPYGIIATDLAVNASGPEADADGGKLDDAAAILAIHNGAICLPQIASAVACGLFFRINESIGLVMDVFWVFLLVTPVLLMAAYGSWPCTRSMGGI</sequence>
<comment type="caution">
    <text evidence="7">The sequence shown here is derived from an EMBL/GenBank/DDBJ whole genome shotgun (WGS) entry which is preliminary data.</text>
</comment>
<keyword evidence="4 6" id="KW-1133">Transmembrane helix</keyword>
<dbReference type="InterPro" id="IPR036259">
    <property type="entry name" value="MFS_trans_sf"/>
</dbReference>
<evidence type="ECO:0000256" key="3">
    <source>
        <dbReference type="ARBA" id="ARBA00022692"/>
    </source>
</evidence>
<accession>A0AAD8PJZ5</accession>
<dbReference type="RefSeq" id="XP_060407165.1">
    <property type="nucleotide sequence ID" value="XM_060559441.1"/>
</dbReference>
<evidence type="ECO:0000256" key="2">
    <source>
        <dbReference type="ARBA" id="ARBA00022448"/>
    </source>
</evidence>
<dbReference type="PANTHER" id="PTHR19432:SF35">
    <property type="entry name" value="SOLUTE CARRIER FAMILY 45 MEMBER 3 ISOFORM X1"/>
    <property type="match status" value="1"/>
</dbReference>
<organism evidence="7 8">
    <name type="scientific">Colletotrichum navitas</name>
    <dbReference type="NCBI Taxonomy" id="681940"/>
    <lineage>
        <taxon>Eukaryota</taxon>
        <taxon>Fungi</taxon>
        <taxon>Dikarya</taxon>
        <taxon>Ascomycota</taxon>
        <taxon>Pezizomycotina</taxon>
        <taxon>Sordariomycetes</taxon>
        <taxon>Hypocreomycetidae</taxon>
        <taxon>Glomerellales</taxon>
        <taxon>Glomerellaceae</taxon>
        <taxon>Colletotrichum</taxon>
        <taxon>Colletotrichum graminicola species complex</taxon>
    </lineage>
</organism>
<evidence type="ECO:0000313" key="8">
    <source>
        <dbReference type="Proteomes" id="UP001230504"/>
    </source>
</evidence>
<reference evidence="7" key="1">
    <citation type="submission" date="2021-06" db="EMBL/GenBank/DDBJ databases">
        <title>Comparative genomics, transcriptomics and evolutionary studies reveal genomic signatures of adaptation to plant cell wall in hemibiotrophic fungi.</title>
        <authorList>
            <consortium name="DOE Joint Genome Institute"/>
            <person name="Baroncelli R."/>
            <person name="Diaz J.F."/>
            <person name="Benocci T."/>
            <person name="Peng M."/>
            <person name="Battaglia E."/>
            <person name="Haridas S."/>
            <person name="Andreopoulos W."/>
            <person name="Labutti K."/>
            <person name="Pangilinan J."/>
            <person name="Floch G.L."/>
            <person name="Makela M.R."/>
            <person name="Henrissat B."/>
            <person name="Grigoriev I.V."/>
            <person name="Crouch J.A."/>
            <person name="De Vries R.P."/>
            <person name="Sukno S.A."/>
            <person name="Thon M.R."/>
        </authorList>
    </citation>
    <scope>NUCLEOTIDE SEQUENCE</scope>
    <source>
        <strain evidence="7">CBS 125086</strain>
    </source>
</reference>
<dbReference type="SUPFAM" id="SSF103473">
    <property type="entry name" value="MFS general substrate transporter"/>
    <property type="match status" value="1"/>
</dbReference>
<keyword evidence="8" id="KW-1185">Reference proteome</keyword>
<dbReference type="PANTHER" id="PTHR19432">
    <property type="entry name" value="SUGAR TRANSPORTER"/>
    <property type="match status" value="1"/>
</dbReference>
<evidence type="ECO:0000256" key="4">
    <source>
        <dbReference type="ARBA" id="ARBA00022989"/>
    </source>
</evidence>
<feature type="transmembrane region" description="Helical" evidence="6">
    <location>
        <begin position="150"/>
        <end position="171"/>
    </location>
</feature>
<feature type="transmembrane region" description="Helical" evidence="6">
    <location>
        <begin position="436"/>
        <end position="455"/>
    </location>
</feature>
<evidence type="ECO:0000256" key="1">
    <source>
        <dbReference type="ARBA" id="ARBA00004141"/>
    </source>
</evidence>
<feature type="transmembrane region" description="Helical" evidence="6">
    <location>
        <begin position="225"/>
        <end position="243"/>
    </location>
</feature>
<feature type="transmembrane region" description="Helical" evidence="6">
    <location>
        <begin position="76"/>
        <end position="99"/>
    </location>
</feature>